<protein>
    <submittedName>
        <fullName evidence="1">Uncharacterized protein</fullName>
    </submittedName>
</protein>
<proteinExistence type="predicted"/>
<sequence>MARLGRFKAGCWGDEARDARRPYLKRRRAWNKAVKMFYKKWSQSGWIYVFFDGFFEGNAIFKLGKTNDLYRRMLEWDFDCPNADRIWLEAFWNRFCISLWKSFANIVHVICVIAESFILRNLGSKGFQLLTFEERIRPAIVRLIVAVWTQRNGRAVFLCHRWFFSGNPLNQPTPFVQHSYVIICVTYRVRSMVRNDLKLRTHDYADRLPANGADAKTQLRHWPDTAAIFLLIGNWNFHLDFHFLRKIKNTLDGFFSKSRVPDPK</sequence>
<name>A0A6A4GCI8_9AGAR</name>
<gene>
    <name evidence="1" type="ORF">BT96DRAFT_951518</name>
</gene>
<organism evidence="1 2">
    <name type="scientific">Gymnopus androsaceus JB14</name>
    <dbReference type="NCBI Taxonomy" id="1447944"/>
    <lineage>
        <taxon>Eukaryota</taxon>
        <taxon>Fungi</taxon>
        <taxon>Dikarya</taxon>
        <taxon>Basidiomycota</taxon>
        <taxon>Agaricomycotina</taxon>
        <taxon>Agaricomycetes</taxon>
        <taxon>Agaricomycetidae</taxon>
        <taxon>Agaricales</taxon>
        <taxon>Marasmiineae</taxon>
        <taxon>Omphalotaceae</taxon>
        <taxon>Gymnopus</taxon>
    </lineage>
</organism>
<evidence type="ECO:0000313" key="2">
    <source>
        <dbReference type="Proteomes" id="UP000799118"/>
    </source>
</evidence>
<dbReference type="AlphaFoldDB" id="A0A6A4GCI8"/>
<dbReference type="EMBL" id="ML770613">
    <property type="protein sequence ID" value="KAE9383246.1"/>
    <property type="molecule type" value="Genomic_DNA"/>
</dbReference>
<dbReference type="OrthoDB" id="2417614at2759"/>
<dbReference type="Proteomes" id="UP000799118">
    <property type="component" value="Unassembled WGS sequence"/>
</dbReference>
<reference evidence="1" key="1">
    <citation type="journal article" date="2019" name="Environ. Microbiol.">
        <title>Fungal ecological strategies reflected in gene transcription - a case study of two litter decomposers.</title>
        <authorList>
            <person name="Barbi F."/>
            <person name="Kohler A."/>
            <person name="Barry K."/>
            <person name="Baskaran P."/>
            <person name="Daum C."/>
            <person name="Fauchery L."/>
            <person name="Ihrmark K."/>
            <person name="Kuo A."/>
            <person name="LaButti K."/>
            <person name="Lipzen A."/>
            <person name="Morin E."/>
            <person name="Grigoriev I.V."/>
            <person name="Henrissat B."/>
            <person name="Lindahl B."/>
            <person name="Martin F."/>
        </authorList>
    </citation>
    <scope>NUCLEOTIDE SEQUENCE</scope>
    <source>
        <strain evidence="1">JB14</strain>
    </source>
</reference>
<keyword evidence="2" id="KW-1185">Reference proteome</keyword>
<accession>A0A6A4GCI8</accession>
<evidence type="ECO:0000313" key="1">
    <source>
        <dbReference type="EMBL" id="KAE9383246.1"/>
    </source>
</evidence>